<feature type="transmembrane region" description="Helical" evidence="12">
    <location>
        <begin position="110"/>
        <end position="130"/>
    </location>
</feature>
<dbReference type="PRINTS" id="PR00251">
    <property type="entry name" value="BACTRLOPSIN"/>
</dbReference>
<dbReference type="Gene3D" id="4.10.290.10">
    <property type="entry name" value="Bacteriorhodopsin Fragment"/>
    <property type="match status" value="1"/>
</dbReference>
<dbReference type="SUPFAM" id="SSF81321">
    <property type="entry name" value="Family A G protein-coupled receptor-like"/>
    <property type="match status" value="2"/>
</dbReference>
<dbReference type="SMART" id="SM01021">
    <property type="entry name" value="Bac_rhodopsin"/>
    <property type="match status" value="1"/>
</dbReference>
<keyword evidence="6" id="KW-0681">Retinal protein</keyword>
<keyword evidence="3" id="KW-0600">Photoreceptor protein</keyword>
<dbReference type="GO" id="GO:0007602">
    <property type="term" value="P:phototransduction"/>
    <property type="evidence" value="ECO:0007669"/>
    <property type="project" value="UniProtKB-KW"/>
</dbReference>
<comment type="subcellular location">
    <subcellularLocation>
        <location evidence="1">Membrane</location>
        <topology evidence="1">Multi-pass membrane protein</topology>
    </subcellularLocation>
</comment>
<dbReference type="InterPro" id="IPR001425">
    <property type="entry name" value="Arc/bac/fun_rhodopsins"/>
</dbReference>
<dbReference type="PANTHER" id="PTHR28286">
    <property type="match status" value="1"/>
</dbReference>
<feature type="transmembrane region" description="Helical" evidence="12">
    <location>
        <begin position="12"/>
        <end position="38"/>
    </location>
</feature>
<evidence type="ECO:0000256" key="3">
    <source>
        <dbReference type="ARBA" id="ARBA00022543"/>
    </source>
</evidence>
<dbReference type="PhylomeDB" id="A0A0G4H294"/>
<dbReference type="Gene3D" id="1.20.1070.10">
    <property type="entry name" value="Rhodopsin 7-helix transmembrane proteins"/>
    <property type="match status" value="2"/>
</dbReference>
<dbReference type="InParanoid" id="A0A0G4H294"/>
<evidence type="ECO:0000256" key="10">
    <source>
        <dbReference type="ARBA" id="ARBA00023170"/>
    </source>
</evidence>
<feature type="transmembrane region" description="Helical" evidence="12">
    <location>
        <begin position="221"/>
        <end position="240"/>
    </location>
</feature>
<dbReference type="Proteomes" id="UP000041254">
    <property type="component" value="Unassembled WGS sequence"/>
</dbReference>
<dbReference type="Pfam" id="PF01036">
    <property type="entry name" value="Bac_rhodopsin"/>
    <property type="match status" value="2"/>
</dbReference>
<feature type="compositionally biased region" description="Low complexity" evidence="11">
    <location>
        <begin position="407"/>
        <end position="424"/>
    </location>
</feature>
<evidence type="ECO:0000256" key="8">
    <source>
        <dbReference type="ARBA" id="ARBA00022991"/>
    </source>
</evidence>
<keyword evidence="5 12" id="KW-0812">Transmembrane</keyword>
<feature type="transmembrane region" description="Helical" evidence="12">
    <location>
        <begin position="292"/>
        <end position="311"/>
    </location>
</feature>
<dbReference type="PANTHER" id="PTHR28286:SF2">
    <property type="entry name" value="BACTERIORHODOPSIN _OPSIN, NOPA (EUROFUNG)"/>
    <property type="match status" value="1"/>
</dbReference>
<evidence type="ECO:0000313" key="13">
    <source>
        <dbReference type="EMBL" id="CEM37785.1"/>
    </source>
</evidence>
<feature type="transmembrane region" description="Helical" evidence="12">
    <location>
        <begin position="186"/>
        <end position="209"/>
    </location>
</feature>
<evidence type="ECO:0000256" key="1">
    <source>
        <dbReference type="ARBA" id="ARBA00004141"/>
    </source>
</evidence>
<evidence type="ECO:0000256" key="5">
    <source>
        <dbReference type="ARBA" id="ARBA00022692"/>
    </source>
</evidence>
<keyword evidence="4" id="KW-0716">Sensory transduction</keyword>
<dbReference type="GO" id="GO:0016020">
    <property type="term" value="C:membrane"/>
    <property type="evidence" value="ECO:0007669"/>
    <property type="project" value="UniProtKB-SubCell"/>
</dbReference>
<keyword evidence="9 12" id="KW-0472">Membrane</keyword>
<evidence type="ECO:0000313" key="14">
    <source>
        <dbReference type="Proteomes" id="UP000041254"/>
    </source>
</evidence>
<evidence type="ECO:0000256" key="4">
    <source>
        <dbReference type="ARBA" id="ARBA00022606"/>
    </source>
</evidence>
<keyword evidence="7 12" id="KW-1133">Transmembrane helix</keyword>
<dbReference type="VEuPathDB" id="CryptoDB:Vbra_19388"/>
<reference evidence="13 14" key="1">
    <citation type="submission" date="2014-11" db="EMBL/GenBank/DDBJ databases">
        <authorList>
            <person name="Zhu J."/>
            <person name="Qi W."/>
            <person name="Song R."/>
        </authorList>
    </citation>
    <scope>NUCLEOTIDE SEQUENCE [LARGE SCALE GENOMIC DNA]</scope>
</reference>
<gene>
    <name evidence="13" type="ORF">Vbra_19388</name>
</gene>
<keyword evidence="10" id="KW-0675">Receptor</keyword>
<feature type="transmembrane region" description="Helical" evidence="12">
    <location>
        <begin position="44"/>
        <end position="65"/>
    </location>
</feature>
<keyword evidence="8" id="KW-0157">Chromophore</keyword>
<evidence type="ECO:0000256" key="2">
    <source>
        <dbReference type="ARBA" id="ARBA00008130"/>
    </source>
</evidence>
<evidence type="ECO:0000256" key="6">
    <source>
        <dbReference type="ARBA" id="ARBA00022925"/>
    </source>
</evidence>
<protein>
    <submittedName>
        <fullName evidence="13">Uncharacterized protein</fullName>
    </submittedName>
</protein>
<comment type="similarity">
    <text evidence="2">Belongs to the archaeal/bacterial/fungal opsin family.</text>
</comment>
<feature type="transmembrane region" description="Helical" evidence="12">
    <location>
        <begin position="323"/>
        <end position="345"/>
    </location>
</feature>
<dbReference type="EMBL" id="CDMY01000954">
    <property type="protein sequence ID" value="CEM37785.1"/>
    <property type="molecule type" value="Genomic_DNA"/>
</dbReference>
<evidence type="ECO:0000256" key="11">
    <source>
        <dbReference type="SAM" id="MobiDB-lite"/>
    </source>
</evidence>
<proteinExistence type="inferred from homology"/>
<evidence type="ECO:0000256" key="7">
    <source>
        <dbReference type="ARBA" id="ARBA00022989"/>
    </source>
</evidence>
<name>A0A0G4H294_VITBC</name>
<feature type="region of interest" description="Disordered" evidence="11">
    <location>
        <begin position="392"/>
        <end position="436"/>
    </location>
</feature>
<dbReference type="GO" id="GO:0009881">
    <property type="term" value="F:photoreceptor activity"/>
    <property type="evidence" value="ECO:0007669"/>
    <property type="project" value="UniProtKB-KW"/>
</dbReference>
<organism evidence="13 14">
    <name type="scientific">Vitrella brassicaformis (strain CCMP3155)</name>
    <dbReference type="NCBI Taxonomy" id="1169540"/>
    <lineage>
        <taxon>Eukaryota</taxon>
        <taxon>Sar</taxon>
        <taxon>Alveolata</taxon>
        <taxon>Colpodellida</taxon>
        <taxon>Vitrellaceae</taxon>
        <taxon>Vitrella</taxon>
    </lineage>
</organism>
<feature type="transmembrane region" description="Helical" evidence="12">
    <location>
        <begin position="137"/>
        <end position="159"/>
    </location>
</feature>
<feature type="transmembrane region" description="Helical" evidence="12">
    <location>
        <begin position="246"/>
        <end position="271"/>
    </location>
</feature>
<dbReference type="AlphaFoldDB" id="A0A0G4H294"/>
<evidence type="ECO:0000256" key="9">
    <source>
        <dbReference type="ARBA" id="ARBA00023136"/>
    </source>
</evidence>
<sequence>MDALSKMRQASYHTLIGTAVLVLTAIAMLTSGVVFGWLTYSKSAARVCGVLTTSIVAIAGAAYVLMSLGYGVTAVGGRELYYGRYADWLVTTLLLLVDILLFAGVSWKPIVALCTLDVLMIGTGFLAVIVSTTAAKWSLYLSGVACLLPIAMTTARVIAGRPHAQRVPSSCRRAPSASGPPRVCGVLTTSIVAIAGAAYVLMSLGYGVTAVGGRELYYGRYADWLVTTLLLLVDILLFAGVSWKPIVALCTLDVLMIGTGFLAVIVSTTAAKWSLYLSAKEGADAVLAAYRRATLLTLCAWVSYPVVWVLGEGLFVLPLDMEILAYAALDVMSKVVLGFVLLTNFSLSAKDVSLSAAADVAKAAYSYAAEAFGKAGDSIKKGSTTAFETLKKPFTKKETPSTTDSGAPTATTQQQTAAAAAAPQRTGLFGLGRRQS</sequence>
<feature type="transmembrane region" description="Helical" evidence="12">
    <location>
        <begin position="85"/>
        <end position="104"/>
    </location>
</feature>
<dbReference type="OrthoDB" id="10261467at2759"/>
<accession>A0A0G4H294</accession>
<keyword evidence="14" id="KW-1185">Reference proteome</keyword>
<evidence type="ECO:0000256" key="12">
    <source>
        <dbReference type="SAM" id="Phobius"/>
    </source>
</evidence>